<gene>
    <name evidence="1" type="ORF">GALL_202750</name>
</gene>
<comment type="caution">
    <text evidence="1">The sequence shown here is derived from an EMBL/GenBank/DDBJ whole genome shotgun (WGS) entry which is preliminary data.</text>
</comment>
<dbReference type="AlphaFoldDB" id="A0A1J5S0G8"/>
<sequence length="307" mass="34336">MPKLYIDEFVGISNRLEVLPLAFAIRKAYGHDIILDWHELDSFSVADTRRGKVRLLARLGALRVRNCDEALFATLGGRKIILRSLDGPADRLDPIYLETAARLKLAPTLAASIRRAFDRYRGRPVIGVHIRQGDYELVDAERYEISREWPAVPVWWYERLMTRIVARQPDACFFLSCTGDPAAFRELFERFEVFSLDLRSPYAYKGPDHRSSVNPVADLFALACCRMLLATPISGYSHWAANALGPASTCLVPLPGATREAPLAGILRLHGQRLPRWRAAGRTGADTEPADASLTGIDFEAADTSWL</sequence>
<accession>A0A1J5S0G8</accession>
<evidence type="ECO:0000313" key="1">
    <source>
        <dbReference type="EMBL" id="OIQ97655.1"/>
    </source>
</evidence>
<evidence type="ECO:0008006" key="2">
    <source>
        <dbReference type="Google" id="ProtNLM"/>
    </source>
</evidence>
<reference evidence="1" key="1">
    <citation type="submission" date="2016-10" db="EMBL/GenBank/DDBJ databases">
        <title>Sequence of Gallionella enrichment culture.</title>
        <authorList>
            <person name="Poehlein A."/>
            <person name="Muehling M."/>
            <person name="Daniel R."/>
        </authorList>
    </citation>
    <scope>NUCLEOTIDE SEQUENCE</scope>
</reference>
<protein>
    <recommendedName>
        <fullName evidence="2">Glycosyl transferase family 11</fullName>
    </recommendedName>
</protein>
<proteinExistence type="predicted"/>
<dbReference type="Gene3D" id="3.40.50.11350">
    <property type="match status" value="1"/>
</dbReference>
<name>A0A1J5S0G8_9ZZZZ</name>
<organism evidence="1">
    <name type="scientific">mine drainage metagenome</name>
    <dbReference type="NCBI Taxonomy" id="410659"/>
    <lineage>
        <taxon>unclassified sequences</taxon>
        <taxon>metagenomes</taxon>
        <taxon>ecological metagenomes</taxon>
    </lineage>
</organism>
<dbReference type="EMBL" id="MLJW01000129">
    <property type="protein sequence ID" value="OIQ97655.1"/>
    <property type="molecule type" value="Genomic_DNA"/>
</dbReference>